<name>A0A2X1MZ26_ECOLX</name>
<keyword evidence="1" id="KW-0378">Hydrolase</keyword>
<proteinExistence type="predicted"/>
<dbReference type="EMBL" id="UASD01000008">
    <property type="protein sequence ID" value="SPX10392.1"/>
    <property type="molecule type" value="Genomic_DNA"/>
</dbReference>
<dbReference type="AlphaFoldDB" id="A0A2X1MZ26"/>
<gene>
    <name evidence="1" type="primary">gmr_1</name>
    <name evidence="1" type="ORF">NCTC9073_01687</name>
</gene>
<sequence>MKTVRESTTLYNFLGSHNPYWRLTESSDVLRFSTTETTEPDRTLQLSANRLLASGK</sequence>
<organism evidence="1 2">
    <name type="scientific">Escherichia coli</name>
    <dbReference type="NCBI Taxonomy" id="562"/>
    <lineage>
        <taxon>Bacteria</taxon>
        <taxon>Pseudomonadati</taxon>
        <taxon>Pseudomonadota</taxon>
        <taxon>Gammaproteobacteria</taxon>
        <taxon>Enterobacterales</taxon>
        <taxon>Enterobacteriaceae</taxon>
        <taxon>Escherichia</taxon>
    </lineage>
</organism>
<protein>
    <submittedName>
        <fullName evidence="1">Modulator of Rnase II stability</fullName>
        <ecNumber evidence="1">3.1.4.52</ecNumber>
    </submittedName>
</protein>
<evidence type="ECO:0000313" key="1">
    <source>
        <dbReference type="EMBL" id="SPX10392.1"/>
    </source>
</evidence>
<dbReference type="GO" id="GO:0071111">
    <property type="term" value="F:cyclic-guanylate-specific phosphodiesterase activity"/>
    <property type="evidence" value="ECO:0007669"/>
    <property type="project" value="UniProtKB-EC"/>
</dbReference>
<dbReference type="EC" id="3.1.4.52" evidence="1"/>
<accession>A0A2X1MZ26</accession>
<reference evidence="1 2" key="1">
    <citation type="submission" date="2018-06" db="EMBL/GenBank/DDBJ databases">
        <authorList>
            <consortium name="Pathogen Informatics"/>
            <person name="Doyle S."/>
        </authorList>
    </citation>
    <scope>NUCLEOTIDE SEQUENCE [LARGE SCALE GENOMIC DNA]</scope>
    <source>
        <strain evidence="1 2">NCTC9073</strain>
    </source>
</reference>
<evidence type="ECO:0000313" key="2">
    <source>
        <dbReference type="Proteomes" id="UP000250780"/>
    </source>
</evidence>
<dbReference type="Proteomes" id="UP000250780">
    <property type="component" value="Unassembled WGS sequence"/>
</dbReference>